<feature type="transmembrane region" description="Helical" evidence="1">
    <location>
        <begin position="1512"/>
        <end position="1532"/>
    </location>
</feature>
<protein>
    <recommendedName>
        <fullName evidence="4">Transmembrane protein</fullName>
    </recommendedName>
</protein>
<dbReference type="EMBL" id="CAJJDN010000128">
    <property type="protein sequence ID" value="CAD8120890.1"/>
    <property type="molecule type" value="Genomic_DNA"/>
</dbReference>
<organism evidence="2 3">
    <name type="scientific">Paramecium sonneborni</name>
    <dbReference type="NCBI Taxonomy" id="65129"/>
    <lineage>
        <taxon>Eukaryota</taxon>
        <taxon>Sar</taxon>
        <taxon>Alveolata</taxon>
        <taxon>Ciliophora</taxon>
        <taxon>Intramacronucleata</taxon>
        <taxon>Oligohymenophorea</taxon>
        <taxon>Peniculida</taxon>
        <taxon>Parameciidae</taxon>
        <taxon>Paramecium</taxon>
    </lineage>
</organism>
<feature type="transmembrane region" description="Helical" evidence="1">
    <location>
        <begin position="141"/>
        <end position="163"/>
    </location>
</feature>
<keyword evidence="1" id="KW-0812">Transmembrane</keyword>
<feature type="transmembrane region" description="Helical" evidence="1">
    <location>
        <begin position="1297"/>
        <end position="1317"/>
    </location>
</feature>
<feature type="transmembrane region" description="Helical" evidence="1">
    <location>
        <begin position="1197"/>
        <end position="1219"/>
    </location>
</feature>
<evidence type="ECO:0000313" key="3">
    <source>
        <dbReference type="Proteomes" id="UP000692954"/>
    </source>
</evidence>
<keyword evidence="3" id="KW-1185">Reference proteome</keyword>
<proteinExistence type="predicted"/>
<reference evidence="2" key="1">
    <citation type="submission" date="2021-01" db="EMBL/GenBank/DDBJ databases">
        <authorList>
            <consortium name="Genoscope - CEA"/>
            <person name="William W."/>
        </authorList>
    </citation>
    <scope>NUCLEOTIDE SEQUENCE</scope>
</reference>
<gene>
    <name evidence="2" type="ORF">PSON_ATCC_30995.1.T1280142</name>
</gene>
<feature type="transmembrane region" description="Helical" evidence="1">
    <location>
        <begin position="233"/>
        <end position="263"/>
    </location>
</feature>
<feature type="transmembrane region" description="Helical" evidence="1">
    <location>
        <begin position="75"/>
        <end position="98"/>
    </location>
</feature>
<feature type="transmembrane region" description="Helical" evidence="1">
    <location>
        <begin position="21"/>
        <end position="39"/>
    </location>
</feature>
<keyword evidence="1" id="KW-0472">Membrane</keyword>
<sequence>MKKTIQKTKNFHYLLHYDQANLSESLLQFIHFLYFVQLFNLGKNFQPNSEIVTIYSLLKGINIFNLISKKYFTHIHFLLLFYNLFLAISILTVVLLNIKHNSKNWILLLITINVTLNIYPYVFFIPNLWLNIQQCFTQSIFYFFISLINIIVTLLITFMVIYFQRGDCLTQNENITNTIILARILLKLVEFITIYLSFYNDTISFIFELIILVCIIILNLFKLISISTNKIQLSILFLLFNFSLIADLRMMDYLIISILILSLQSQIQFKAQQQVLFRSNNIISCQLAEKIYKKCLFDKQSRIQLLIFQNNHSCTNCKTFYDIIECILKKTCKNERDKIIYANFISRKWPFKALVELLKEQNEDFYFQTSYQTQFECENVKNQFISLILFLIKFWNQTIVNQVGIKQFYQQVQQVGKKIDQISQNIEKIYDLKNCKLKGNQLSDVITLRLLQVYYCVAKVDLIKAQSIEYIINDLFRNDKFRQFNTIDNNQLATNRSMLLTTSLIYNNNRLIKPNYQQMSLFLNVSIEDANFIKNSFQIMPLFLSNVHDQLIENFIQKEQSRLCQQGQQTFIQNLQGYIVPCYIHIIPLQGQNDYFINTILTKDLSQNDHIVFGMNGKLYGITQNFFEFSHLSIQQENSTNKLVINDLIEKGSLVQYYIENILYSIQLLKQQIEKNQNYVIQEVQSQWQYPQNHLNCLINTNQLIKQDYNISINHISQKTNQQTFKQTEKSVQISEFDESGLSNKELIFDGVEWSILNQNYHNSIKQMLDQFSQKQNTNQICLIIKYSLTFKKIQIGEQSLGYFVMELKNYRQEFTQKTTCQYININKTKKHESSPKNISTYSFPLSEGNEINSERPVFDDDLDNQINQINLKNHQLYLKKLEIDKQKLIYNENQISSINVTRQKFLSYDFENTSRLLKIQTDRQPKKQLLTTRIELQSINIQQDDDILQEVEKEFDEIAFERNMIQNQEQNEDNFDVWKDQTLKDCIQIQKKKIINEQLNNQTFTKQINTLKDAFKYLEKINNYNFNLKPLKKFKYFQFFVIILLIINVVLDSLKAYNQLLENEKFINQAYDQVKFHRICSIKLNLLIIKLLGDFQIINKNQIIFQMSEKQSQIIFNYHTYDEQYKLINTYQSKKQVNDNYINILLQQFNDILRKSQDKTILQPFQFTKDTQYIFDQIFNIAMEDLNNFKDQQVDYISAIIFIILYTLLIIFQIKFLYSKKKIIIKLLKFAHQTSISKIQNQIARLSTIKDTFESNNQKNWKLTSYVQIISEEVQHEKIQRKQNCDLEGSIDNKYIYSNVIVIFFLFLFVAMKLLLQEIYYKREYLCIQNQFLKLNILIDHSLIYGSLMKTFQVIKIANSLDASIIENFNQSIYMQTNITDDLIDKLNRLQEINLLNSLINNQCEYYPNMIEYCKSSIYPYNEMQQLIERGIISITNNIVNVRNTEFNYELTTKQFQKVSNELLEYINSQSFINTFLVYFSESINTLDKEIEKIIQVGQDQFRNYIFMIEFYEIGVGVSMSLIYLLFGYLIQIYHRDDFKIIILFLRTIPNEQMQQKNILHQIKNIVEEK</sequence>
<dbReference type="PANTHER" id="PTHR31600">
    <property type="entry name" value="TINY MACROCYSTS PROTEIN B-RELATED"/>
    <property type="match status" value="1"/>
</dbReference>
<evidence type="ECO:0000313" key="2">
    <source>
        <dbReference type="EMBL" id="CAD8120890.1"/>
    </source>
</evidence>
<dbReference type="Proteomes" id="UP000692954">
    <property type="component" value="Unassembled WGS sequence"/>
</dbReference>
<feature type="transmembrane region" description="Helical" evidence="1">
    <location>
        <begin position="202"/>
        <end position="221"/>
    </location>
</feature>
<feature type="transmembrane region" description="Helical" evidence="1">
    <location>
        <begin position="175"/>
        <end position="196"/>
    </location>
</feature>
<evidence type="ECO:0000256" key="1">
    <source>
        <dbReference type="SAM" id="Phobius"/>
    </source>
</evidence>
<dbReference type="OrthoDB" id="302428at2759"/>
<accession>A0A8S1R2R7</accession>
<feature type="transmembrane region" description="Helical" evidence="1">
    <location>
        <begin position="1037"/>
        <end position="1055"/>
    </location>
</feature>
<keyword evidence="1" id="KW-1133">Transmembrane helix</keyword>
<feature type="transmembrane region" description="Helical" evidence="1">
    <location>
        <begin position="105"/>
        <end position="129"/>
    </location>
</feature>
<dbReference type="InterPro" id="IPR052994">
    <property type="entry name" value="Tiny_macrocysts_regulators"/>
</dbReference>
<comment type="caution">
    <text evidence="2">The sequence shown here is derived from an EMBL/GenBank/DDBJ whole genome shotgun (WGS) entry which is preliminary data.</text>
</comment>
<dbReference type="PANTHER" id="PTHR31600:SF2">
    <property type="entry name" value="GAMETE ENRICHED GENE 10 PROTEIN-RELATED"/>
    <property type="match status" value="1"/>
</dbReference>
<name>A0A8S1R2R7_9CILI</name>
<evidence type="ECO:0008006" key="4">
    <source>
        <dbReference type="Google" id="ProtNLM"/>
    </source>
</evidence>